<protein>
    <submittedName>
        <fullName evidence="2">DUF2071 domain-containing protein</fullName>
    </submittedName>
</protein>
<evidence type="ECO:0000313" key="3">
    <source>
        <dbReference type="Proteomes" id="UP000727993"/>
    </source>
</evidence>
<organism evidence="2 3">
    <name type="scientific">Candidatus Neomicrothrix subdominans</name>
    <dbReference type="NCBI Taxonomy" id="2954438"/>
    <lineage>
        <taxon>Bacteria</taxon>
        <taxon>Bacillati</taxon>
        <taxon>Actinomycetota</taxon>
        <taxon>Acidimicrobiia</taxon>
        <taxon>Acidimicrobiales</taxon>
        <taxon>Microthrixaceae</taxon>
        <taxon>Candidatus Neomicrothrix</taxon>
    </lineage>
</organism>
<name>A0A936TEI6_9ACTN</name>
<dbReference type="SUPFAM" id="SSF160104">
    <property type="entry name" value="Acetoacetate decarboxylase-like"/>
    <property type="match status" value="1"/>
</dbReference>
<feature type="compositionally biased region" description="Pro residues" evidence="1">
    <location>
        <begin position="126"/>
        <end position="136"/>
    </location>
</feature>
<gene>
    <name evidence="2" type="ORF">IPN02_16485</name>
</gene>
<accession>A0A936TEI6</accession>
<dbReference type="PANTHER" id="PTHR39186">
    <property type="entry name" value="DUF2071 FAMILY PROTEIN"/>
    <property type="match status" value="1"/>
</dbReference>
<dbReference type="InterPro" id="IPR018644">
    <property type="entry name" value="DUF2071"/>
</dbReference>
<feature type="compositionally biased region" description="Basic residues" evidence="1">
    <location>
        <begin position="137"/>
        <end position="152"/>
    </location>
</feature>
<evidence type="ECO:0000256" key="1">
    <source>
        <dbReference type="SAM" id="MobiDB-lite"/>
    </source>
</evidence>
<dbReference type="PANTHER" id="PTHR39186:SF1">
    <property type="entry name" value="DUF2071 DOMAIN-CONTAINING PROTEIN"/>
    <property type="match status" value="1"/>
</dbReference>
<dbReference type="Pfam" id="PF09844">
    <property type="entry name" value="DUF2071"/>
    <property type="match status" value="1"/>
</dbReference>
<sequence>MRWAHAPDPWLGDFTEINVRTYVTDALGRRGVWFFSLDVPRSPIVAVARAAFALPYCWAKTRHERDADRQRYTMRRRWPRSSEAEADLALVSAPASVRRGRRPGALSVRSLGSAHLSAPPTALRPGGPPALAPPPCRRSRHRPTGRRGRRVAQARGQPHAMYSPAVDVQVARFSKVSGPAV</sequence>
<proteinExistence type="predicted"/>
<dbReference type="EMBL" id="JADJZA010000009">
    <property type="protein sequence ID" value="MBK9298393.1"/>
    <property type="molecule type" value="Genomic_DNA"/>
</dbReference>
<reference evidence="2 3" key="1">
    <citation type="submission" date="2020-10" db="EMBL/GenBank/DDBJ databases">
        <title>Connecting structure to function with the recovery of over 1000 high-quality activated sludge metagenome-assembled genomes encoding full-length rRNA genes using long-read sequencing.</title>
        <authorList>
            <person name="Singleton C.M."/>
            <person name="Petriglieri F."/>
            <person name="Kristensen J.M."/>
            <person name="Kirkegaard R.H."/>
            <person name="Michaelsen T.Y."/>
            <person name="Andersen M.H."/>
            <person name="Karst S.M."/>
            <person name="Dueholm M.S."/>
            <person name="Nielsen P.H."/>
            <person name="Albertsen M."/>
        </authorList>
    </citation>
    <scope>NUCLEOTIDE SEQUENCE [LARGE SCALE GENOMIC DNA]</scope>
    <source>
        <strain evidence="2">Lyne_18-Q3-R50-59_MAXAC.006</strain>
    </source>
</reference>
<feature type="region of interest" description="Disordered" evidence="1">
    <location>
        <begin position="111"/>
        <end position="163"/>
    </location>
</feature>
<comment type="caution">
    <text evidence="2">The sequence shown here is derived from an EMBL/GenBank/DDBJ whole genome shotgun (WGS) entry which is preliminary data.</text>
</comment>
<evidence type="ECO:0000313" key="2">
    <source>
        <dbReference type="EMBL" id="MBK9298393.1"/>
    </source>
</evidence>
<dbReference type="Proteomes" id="UP000727993">
    <property type="component" value="Unassembled WGS sequence"/>
</dbReference>
<dbReference type="InterPro" id="IPR023375">
    <property type="entry name" value="ADC_dom_sf"/>
</dbReference>
<dbReference type="AlphaFoldDB" id="A0A936TEI6"/>